<dbReference type="AlphaFoldDB" id="A0A4P8L1D0"/>
<evidence type="ECO:0000256" key="12">
    <source>
        <dbReference type="ARBA" id="ARBA00049535"/>
    </source>
</evidence>
<evidence type="ECO:0000259" key="16">
    <source>
        <dbReference type="Pfam" id="PF13793"/>
    </source>
</evidence>
<accession>A0A4P8L1D0</accession>
<dbReference type="InterPro" id="IPR029099">
    <property type="entry name" value="Pribosyltran_N"/>
</dbReference>
<evidence type="ECO:0000256" key="2">
    <source>
        <dbReference type="ARBA" id="ARBA00004996"/>
    </source>
</evidence>
<sequence>MRDRLKVFSGRSNPGLAKGICEILGIELGAALVDCFSDGEIRVEIHENVRGRDVFVVQSTCYPVNLHLVETLLMVDALKRASARRINVVMPYYGYGRRDQKDKPRVSITAKMVANLMSTAGADRLISFDLHAGQIQGFFKIPVDDVPSLPVLAEDFKARMHGDEVVVAPDAEGVRRVRAFAERLDLPLAIIHRTDPDEGRSSTVVGSVKHRRVVILDDMVDTGRTVCEAAWTARREGATTIESYCVHPVLSAGSVEMVDRSPLDTVTVTDTIPTVQKTKESAKFRVVSVAPILAEVIKRVHDEVSISCLFL</sequence>
<dbReference type="PANTHER" id="PTHR10210:SF32">
    <property type="entry name" value="RIBOSE-PHOSPHATE PYROPHOSPHOKINASE 2"/>
    <property type="match status" value="1"/>
</dbReference>
<comment type="function">
    <text evidence="13">Involved in the biosynthesis of the central metabolite phospho-alpha-D-ribosyl-1-pyrophosphate (PRPP) via the transfer of pyrophosphoryl group from ATP to 1-hydroxyl of ribose-5-phosphate (Rib-5-P).</text>
</comment>
<dbReference type="InterPro" id="IPR005946">
    <property type="entry name" value="Rib-P_diPkinase"/>
</dbReference>
<dbReference type="GO" id="GO:0004749">
    <property type="term" value="F:ribose phosphate diphosphokinase activity"/>
    <property type="evidence" value="ECO:0007669"/>
    <property type="project" value="UniProtKB-EC"/>
</dbReference>
<dbReference type="EMBL" id="CP040098">
    <property type="protein sequence ID" value="QCQ21667.1"/>
    <property type="molecule type" value="Genomic_DNA"/>
</dbReference>
<dbReference type="PANTHER" id="PTHR10210">
    <property type="entry name" value="RIBOSE-PHOSPHATE DIPHOSPHOKINASE FAMILY MEMBER"/>
    <property type="match status" value="1"/>
</dbReference>
<dbReference type="SUPFAM" id="SSF53271">
    <property type="entry name" value="PRTase-like"/>
    <property type="match status" value="2"/>
</dbReference>
<dbReference type="GO" id="GO:0005524">
    <property type="term" value="F:ATP binding"/>
    <property type="evidence" value="ECO:0007669"/>
    <property type="project" value="UniProtKB-KW"/>
</dbReference>
<evidence type="ECO:0000256" key="4">
    <source>
        <dbReference type="ARBA" id="ARBA00022679"/>
    </source>
</evidence>
<protein>
    <recommendedName>
        <fullName evidence="15">Ribose-phosphate pyrophosphokinase</fullName>
        <ecNumber evidence="3">2.7.6.1</ecNumber>
    </recommendedName>
    <alternativeName>
        <fullName evidence="11">Phosphoribosyl pyrophosphate synthase</fullName>
    </alternativeName>
</protein>
<evidence type="ECO:0000313" key="18">
    <source>
        <dbReference type="Proteomes" id="UP000298602"/>
    </source>
</evidence>
<dbReference type="GO" id="GO:0006164">
    <property type="term" value="P:purine nucleotide biosynthetic process"/>
    <property type="evidence" value="ECO:0007669"/>
    <property type="project" value="TreeGrafter"/>
</dbReference>
<feature type="domain" description="Ribose-phosphate pyrophosphokinase N-terminal" evidence="16">
    <location>
        <begin position="5"/>
        <end position="121"/>
    </location>
</feature>
<dbReference type="EC" id="2.7.6.1" evidence="3"/>
<keyword evidence="9" id="KW-0067">ATP-binding</keyword>
<evidence type="ECO:0000256" key="7">
    <source>
        <dbReference type="ARBA" id="ARBA00022741"/>
    </source>
</evidence>
<evidence type="ECO:0000256" key="5">
    <source>
        <dbReference type="ARBA" id="ARBA00022723"/>
    </source>
</evidence>
<reference evidence="17 18" key="2">
    <citation type="submission" date="2019-05" db="EMBL/GenBank/DDBJ databases">
        <authorList>
            <person name="Suflita J.M."/>
            <person name="Marks C.R."/>
        </authorList>
    </citation>
    <scope>NUCLEOTIDE SEQUENCE [LARGE SCALE GENOMIC DNA]</scope>
    <source>
        <strain evidence="17 18">ALDC</strain>
    </source>
</reference>
<dbReference type="SMART" id="SM01400">
    <property type="entry name" value="Pribosyltran_N"/>
    <property type="match status" value="1"/>
</dbReference>
<gene>
    <name evidence="17" type="ORF">FDQ92_05425</name>
</gene>
<comment type="pathway">
    <text evidence="2">Metabolic intermediate biosynthesis; 5-phospho-alpha-D-ribose 1-diphosphate biosynthesis; 5-phospho-alpha-D-ribose 1-diphosphate from D-ribose 5-phosphate (route I): step 1/1.</text>
</comment>
<evidence type="ECO:0000256" key="6">
    <source>
        <dbReference type="ARBA" id="ARBA00022727"/>
    </source>
</evidence>
<keyword evidence="6" id="KW-0545">Nucleotide biosynthesis</keyword>
<evidence type="ECO:0000256" key="8">
    <source>
        <dbReference type="ARBA" id="ARBA00022777"/>
    </source>
</evidence>
<dbReference type="OrthoDB" id="5496547at2"/>
<dbReference type="FunFam" id="3.40.50.2020:FF:000001">
    <property type="entry name" value="Ribose-phosphate pyrophosphokinase"/>
    <property type="match status" value="1"/>
</dbReference>
<keyword evidence="10" id="KW-0460">Magnesium</keyword>
<dbReference type="GO" id="GO:0000287">
    <property type="term" value="F:magnesium ion binding"/>
    <property type="evidence" value="ECO:0007669"/>
    <property type="project" value="InterPro"/>
</dbReference>
<dbReference type="InterPro" id="IPR000842">
    <property type="entry name" value="PRib_PP_synth_CS"/>
</dbReference>
<evidence type="ECO:0000256" key="13">
    <source>
        <dbReference type="ARBA" id="ARBA00054914"/>
    </source>
</evidence>
<dbReference type="Pfam" id="PF13793">
    <property type="entry name" value="Pribosyltran_N"/>
    <property type="match status" value="1"/>
</dbReference>
<keyword evidence="5" id="KW-0479">Metal-binding</keyword>
<dbReference type="GO" id="GO:0016301">
    <property type="term" value="F:kinase activity"/>
    <property type="evidence" value="ECO:0007669"/>
    <property type="project" value="UniProtKB-KW"/>
</dbReference>
<comment type="catalytic activity">
    <reaction evidence="12">
        <text>D-ribose 5-phosphate + ATP = 5-phospho-alpha-D-ribose 1-diphosphate + AMP + H(+)</text>
        <dbReference type="Rhea" id="RHEA:15609"/>
        <dbReference type="ChEBI" id="CHEBI:15378"/>
        <dbReference type="ChEBI" id="CHEBI:30616"/>
        <dbReference type="ChEBI" id="CHEBI:58017"/>
        <dbReference type="ChEBI" id="CHEBI:78346"/>
        <dbReference type="ChEBI" id="CHEBI:456215"/>
        <dbReference type="EC" id="2.7.6.1"/>
    </reaction>
</comment>
<dbReference type="Pfam" id="PF14572">
    <property type="entry name" value="Pribosyl_synth"/>
    <property type="match status" value="1"/>
</dbReference>
<dbReference type="NCBIfam" id="TIGR01251">
    <property type="entry name" value="ribP_PPkin"/>
    <property type="match status" value="1"/>
</dbReference>
<reference evidence="17 18" key="1">
    <citation type="submission" date="2019-05" db="EMBL/GenBank/DDBJ databases">
        <title>The Complete Genome Sequence of the n-alkane-degrading Desulfoglaeba alkanexedens ALDC reveals multiple alkylsuccinate synthase gene clusters.</title>
        <authorList>
            <person name="Callaghan A.V."/>
            <person name="Davidova I.A."/>
            <person name="Duncan K.E."/>
            <person name="Morris B."/>
            <person name="McInerney M.J."/>
        </authorList>
    </citation>
    <scope>NUCLEOTIDE SEQUENCE [LARGE SCALE GENOMIC DNA]</scope>
    <source>
        <strain evidence="17 18">ALDC</strain>
    </source>
</reference>
<dbReference type="GO" id="GO:0002189">
    <property type="term" value="C:ribose phosphate diphosphokinase complex"/>
    <property type="evidence" value="ECO:0007669"/>
    <property type="project" value="TreeGrafter"/>
</dbReference>
<evidence type="ECO:0000256" key="3">
    <source>
        <dbReference type="ARBA" id="ARBA00013247"/>
    </source>
</evidence>
<dbReference type="Gene3D" id="3.40.50.2020">
    <property type="match status" value="2"/>
</dbReference>
<keyword evidence="4" id="KW-0808">Transferase</keyword>
<evidence type="ECO:0000256" key="10">
    <source>
        <dbReference type="ARBA" id="ARBA00022842"/>
    </source>
</evidence>
<dbReference type="NCBIfam" id="NF002320">
    <property type="entry name" value="PRK01259.1"/>
    <property type="match status" value="1"/>
</dbReference>
<comment type="cofactor">
    <cofactor evidence="1">
        <name>Mg(2+)</name>
        <dbReference type="ChEBI" id="CHEBI:18420"/>
    </cofactor>
</comment>
<keyword evidence="8 17" id="KW-0418">Kinase</keyword>
<evidence type="ECO:0000256" key="14">
    <source>
        <dbReference type="ARBA" id="ARBA00061444"/>
    </source>
</evidence>
<evidence type="ECO:0000256" key="9">
    <source>
        <dbReference type="ARBA" id="ARBA00022840"/>
    </source>
</evidence>
<evidence type="ECO:0000256" key="11">
    <source>
        <dbReference type="ARBA" id="ARBA00029942"/>
    </source>
</evidence>
<dbReference type="GO" id="GO:0009156">
    <property type="term" value="P:ribonucleoside monophosphate biosynthetic process"/>
    <property type="evidence" value="ECO:0007669"/>
    <property type="project" value="InterPro"/>
</dbReference>
<dbReference type="InterPro" id="IPR029057">
    <property type="entry name" value="PRTase-like"/>
</dbReference>
<dbReference type="GO" id="GO:0005737">
    <property type="term" value="C:cytoplasm"/>
    <property type="evidence" value="ECO:0007669"/>
    <property type="project" value="TreeGrafter"/>
</dbReference>
<name>A0A4P8L1D0_9BACT</name>
<organism evidence="17 18">
    <name type="scientific">Desulfoglaeba alkanexedens ALDC</name>
    <dbReference type="NCBI Taxonomy" id="980445"/>
    <lineage>
        <taxon>Bacteria</taxon>
        <taxon>Pseudomonadati</taxon>
        <taxon>Thermodesulfobacteriota</taxon>
        <taxon>Syntrophobacteria</taxon>
        <taxon>Syntrophobacterales</taxon>
        <taxon>Syntrophobacteraceae</taxon>
        <taxon>Desulfoglaeba</taxon>
    </lineage>
</organism>
<dbReference type="RefSeq" id="WP_137423636.1">
    <property type="nucleotide sequence ID" value="NZ_CP040098.1"/>
</dbReference>
<dbReference type="KEGG" id="dax:FDQ92_05425"/>
<keyword evidence="7" id="KW-0547">Nucleotide-binding</keyword>
<evidence type="ECO:0000256" key="15">
    <source>
        <dbReference type="ARBA" id="ARBA00069492"/>
    </source>
</evidence>
<keyword evidence="18" id="KW-1185">Reference proteome</keyword>
<dbReference type="CDD" id="cd06223">
    <property type="entry name" value="PRTases_typeI"/>
    <property type="match status" value="1"/>
</dbReference>
<dbReference type="InterPro" id="IPR000836">
    <property type="entry name" value="PRTase_dom"/>
</dbReference>
<dbReference type="PROSITE" id="PS00114">
    <property type="entry name" value="PRPP_SYNTHASE"/>
    <property type="match status" value="1"/>
</dbReference>
<dbReference type="Proteomes" id="UP000298602">
    <property type="component" value="Chromosome"/>
</dbReference>
<evidence type="ECO:0000256" key="1">
    <source>
        <dbReference type="ARBA" id="ARBA00001946"/>
    </source>
</evidence>
<comment type="similarity">
    <text evidence="14">Belongs to the ribose-phosphate pyrophosphokinase family. Class I subfamily.</text>
</comment>
<proteinExistence type="inferred from homology"/>
<dbReference type="GO" id="GO:0006015">
    <property type="term" value="P:5-phosphoribose 1-diphosphate biosynthetic process"/>
    <property type="evidence" value="ECO:0007669"/>
    <property type="project" value="TreeGrafter"/>
</dbReference>
<evidence type="ECO:0000313" key="17">
    <source>
        <dbReference type="EMBL" id="QCQ21667.1"/>
    </source>
</evidence>